<sequence>MKNGTTILIVDDEPRTRQGLKKTLETWAASGCEIVTAENGDEALDIASKRPVHLLLTDIRMPEMNGLELIKAIRAGGSDPVVVLLSGYSEFEYAQEGIRLGVVNYLLKPVQKAKLLEAVEEALRVAKERLRTGAMEKIVDKELAAMREEDRLVPQPIQEAIRYIEANVKQAVTLREVAEHVHLNASYFSSLFKEKTGMTFSEFVVRGKMQAAKKLLYSTGMPIADIAEEVGYATAKYFITLFKEYEGMTPSQYRKELPDR</sequence>
<dbReference type="SMART" id="SM00448">
    <property type="entry name" value="REC"/>
    <property type="match status" value="1"/>
</dbReference>
<dbReference type="InterPro" id="IPR018060">
    <property type="entry name" value="HTH_AraC"/>
</dbReference>
<dbReference type="SMART" id="SM00342">
    <property type="entry name" value="HTH_ARAC"/>
    <property type="match status" value="1"/>
</dbReference>
<protein>
    <submittedName>
        <fullName evidence="7">Helix-turn-helix protein</fullName>
    </submittedName>
</protein>
<evidence type="ECO:0000256" key="3">
    <source>
        <dbReference type="ARBA" id="ARBA00023163"/>
    </source>
</evidence>
<dbReference type="PROSITE" id="PS00041">
    <property type="entry name" value="HTH_ARAC_FAMILY_1"/>
    <property type="match status" value="1"/>
</dbReference>
<dbReference type="AlphaFoldDB" id="A0A5S5C642"/>
<dbReference type="GO" id="GO:0000160">
    <property type="term" value="P:phosphorelay signal transduction system"/>
    <property type="evidence" value="ECO:0007669"/>
    <property type="project" value="InterPro"/>
</dbReference>
<feature type="modified residue" description="4-aspartylphosphate" evidence="4">
    <location>
        <position position="58"/>
    </location>
</feature>
<dbReference type="InterPro" id="IPR018062">
    <property type="entry name" value="HTH_AraC-typ_CS"/>
</dbReference>
<dbReference type="GO" id="GO:0043565">
    <property type="term" value="F:sequence-specific DNA binding"/>
    <property type="evidence" value="ECO:0007669"/>
    <property type="project" value="InterPro"/>
</dbReference>
<gene>
    <name evidence="7" type="ORF">BCM02_105173</name>
</gene>
<evidence type="ECO:0000313" key="8">
    <source>
        <dbReference type="Proteomes" id="UP000323257"/>
    </source>
</evidence>
<dbReference type="InterPro" id="IPR001789">
    <property type="entry name" value="Sig_transdc_resp-reg_receiver"/>
</dbReference>
<keyword evidence="1" id="KW-0805">Transcription regulation</keyword>
<name>A0A5S5C642_9BACL</name>
<dbReference type="PROSITE" id="PS01124">
    <property type="entry name" value="HTH_ARAC_FAMILY_2"/>
    <property type="match status" value="1"/>
</dbReference>
<dbReference type="SUPFAM" id="SSF46689">
    <property type="entry name" value="Homeodomain-like"/>
    <property type="match status" value="2"/>
</dbReference>
<feature type="domain" description="HTH araC/xylS-type" evidence="5">
    <location>
        <begin position="158"/>
        <end position="256"/>
    </location>
</feature>
<evidence type="ECO:0000256" key="4">
    <source>
        <dbReference type="PROSITE-ProRule" id="PRU00169"/>
    </source>
</evidence>
<dbReference type="InterPro" id="IPR011006">
    <property type="entry name" value="CheY-like_superfamily"/>
</dbReference>
<evidence type="ECO:0000256" key="2">
    <source>
        <dbReference type="ARBA" id="ARBA00023125"/>
    </source>
</evidence>
<dbReference type="InterPro" id="IPR009057">
    <property type="entry name" value="Homeodomain-like_sf"/>
</dbReference>
<dbReference type="Gene3D" id="1.10.10.60">
    <property type="entry name" value="Homeodomain-like"/>
    <property type="match status" value="2"/>
</dbReference>
<dbReference type="OrthoDB" id="9788446at2"/>
<dbReference type="SUPFAM" id="SSF52172">
    <property type="entry name" value="CheY-like"/>
    <property type="match status" value="1"/>
</dbReference>
<proteinExistence type="predicted"/>
<keyword evidence="2" id="KW-0238">DNA-binding</keyword>
<comment type="caution">
    <text evidence="7">The sequence shown here is derived from an EMBL/GenBank/DDBJ whole genome shotgun (WGS) entry which is preliminary data.</text>
</comment>
<dbReference type="Pfam" id="PF00072">
    <property type="entry name" value="Response_reg"/>
    <property type="match status" value="1"/>
</dbReference>
<reference evidence="7 8" key="1">
    <citation type="submission" date="2019-07" db="EMBL/GenBank/DDBJ databases">
        <title>Genomic Encyclopedia of Type Strains, Phase III (KMG-III): the genomes of soil and plant-associated and newly described type strains.</title>
        <authorList>
            <person name="Whitman W."/>
        </authorList>
    </citation>
    <scope>NUCLEOTIDE SEQUENCE [LARGE SCALE GENOMIC DNA]</scope>
    <source>
        <strain evidence="7 8">BL24</strain>
    </source>
</reference>
<dbReference type="CDD" id="cd17536">
    <property type="entry name" value="REC_YesN-like"/>
    <property type="match status" value="1"/>
</dbReference>
<evidence type="ECO:0000259" key="6">
    <source>
        <dbReference type="PROSITE" id="PS50110"/>
    </source>
</evidence>
<dbReference type="PROSITE" id="PS50110">
    <property type="entry name" value="RESPONSE_REGULATORY"/>
    <property type="match status" value="1"/>
</dbReference>
<dbReference type="GO" id="GO:0003700">
    <property type="term" value="F:DNA-binding transcription factor activity"/>
    <property type="evidence" value="ECO:0007669"/>
    <property type="project" value="InterPro"/>
</dbReference>
<dbReference type="Pfam" id="PF12833">
    <property type="entry name" value="HTH_18"/>
    <property type="match status" value="1"/>
</dbReference>
<dbReference type="RefSeq" id="WP_148929880.1">
    <property type="nucleotide sequence ID" value="NZ_VNHS01000005.1"/>
</dbReference>
<dbReference type="Gene3D" id="3.40.50.2300">
    <property type="match status" value="1"/>
</dbReference>
<evidence type="ECO:0000259" key="5">
    <source>
        <dbReference type="PROSITE" id="PS01124"/>
    </source>
</evidence>
<keyword evidence="3" id="KW-0804">Transcription</keyword>
<dbReference type="PANTHER" id="PTHR43280">
    <property type="entry name" value="ARAC-FAMILY TRANSCRIPTIONAL REGULATOR"/>
    <property type="match status" value="1"/>
</dbReference>
<dbReference type="EMBL" id="VNHS01000005">
    <property type="protein sequence ID" value="TYP74629.1"/>
    <property type="molecule type" value="Genomic_DNA"/>
</dbReference>
<keyword evidence="8" id="KW-1185">Reference proteome</keyword>
<accession>A0A5S5C642</accession>
<evidence type="ECO:0000256" key="1">
    <source>
        <dbReference type="ARBA" id="ARBA00023015"/>
    </source>
</evidence>
<dbReference type="PRINTS" id="PR00032">
    <property type="entry name" value="HTHARAC"/>
</dbReference>
<organism evidence="7 8">
    <name type="scientific">Paenibacillus methanolicus</name>
    <dbReference type="NCBI Taxonomy" id="582686"/>
    <lineage>
        <taxon>Bacteria</taxon>
        <taxon>Bacillati</taxon>
        <taxon>Bacillota</taxon>
        <taxon>Bacilli</taxon>
        <taxon>Bacillales</taxon>
        <taxon>Paenibacillaceae</taxon>
        <taxon>Paenibacillus</taxon>
    </lineage>
</organism>
<dbReference type="Proteomes" id="UP000323257">
    <property type="component" value="Unassembled WGS sequence"/>
</dbReference>
<dbReference type="InterPro" id="IPR020449">
    <property type="entry name" value="Tscrpt_reg_AraC-type_HTH"/>
</dbReference>
<feature type="domain" description="Response regulatory" evidence="6">
    <location>
        <begin position="6"/>
        <end position="123"/>
    </location>
</feature>
<keyword evidence="4" id="KW-0597">Phosphoprotein</keyword>
<dbReference type="PANTHER" id="PTHR43280:SF28">
    <property type="entry name" value="HTH-TYPE TRANSCRIPTIONAL ACTIVATOR RHAS"/>
    <property type="match status" value="1"/>
</dbReference>
<evidence type="ECO:0000313" key="7">
    <source>
        <dbReference type="EMBL" id="TYP74629.1"/>
    </source>
</evidence>